<dbReference type="Pfam" id="PF01134">
    <property type="entry name" value="GIDA"/>
    <property type="match status" value="1"/>
</dbReference>
<dbReference type="Proteomes" id="UP000002814">
    <property type="component" value="Unassembled WGS sequence"/>
</dbReference>
<keyword evidence="7 10" id="KW-0274">FAD</keyword>
<dbReference type="InterPro" id="IPR004417">
    <property type="entry name" value="TrmFO"/>
</dbReference>
<evidence type="ECO:0000256" key="4">
    <source>
        <dbReference type="ARBA" id="ARBA00022630"/>
    </source>
</evidence>
<dbReference type="GO" id="GO:0002098">
    <property type="term" value="P:tRNA wobble uridine modification"/>
    <property type="evidence" value="ECO:0007669"/>
    <property type="project" value="TreeGrafter"/>
</dbReference>
<proteinExistence type="inferred from homology"/>
<comment type="caution">
    <text evidence="12">The sequence shown here is derived from an EMBL/GenBank/DDBJ whole genome shotgun (WGS) entry which is preliminary data.</text>
</comment>
<name>E7SBB8_9STRE</name>
<keyword evidence="5 10" id="KW-0808">Transferase</keyword>
<dbReference type="PANTHER" id="PTHR11806:SF2">
    <property type="entry name" value="METHYLENETETRAHYDROFOLATE--TRNA-(URACIL-5-)-METHYLTRANSFERASE TRMFO"/>
    <property type="match status" value="1"/>
</dbReference>
<accession>E7SBB8</accession>
<comment type="catalytic activity">
    <reaction evidence="10">
        <text>uridine(54) in tRNA + (6R)-5,10-methylene-5,6,7,8-tetrahydrofolate + NADPH + H(+) = 5-methyluridine(54) in tRNA + (6S)-5,6,7,8-tetrahydrofolate + NADP(+)</text>
        <dbReference type="Rhea" id="RHEA:62372"/>
        <dbReference type="Rhea" id="RHEA-COMP:10167"/>
        <dbReference type="Rhea" id="RHEA-COMP:10193"/>
        <dbReference type="ChEBI" id="CHEBI:15378"/>
        <dbReference type="ChEBI" id="CHEBI:15636"/>
        <dbReference type="ChEBI" id="CHEBI:57453"/>
        <dbReference type="ChEBI" id="CHEBI:57783"/>
        <dbReference type="ChEBI" id="CHEBI:58349"/>
        <dbReference type="ChEBI" id="CHEBI:65315"/>
        <dbReference type="ChEBI" id="CHEBI:74447"/>
        <dbReference type="EC" id="2.1.1.74"/>
    </reaction>
</comment>
<keyword evidence="9 10" id="KW-0520">NAD</keyword>
<evidence type="ECO:0000256" key="10">
    <source>
        <dbReference type="HAMAP-Rule" id="MF_01037"/>
    </source>
</evidence>
<dbReference type="GO" id="GO:0050660">
    <property type="term" value="F:flavin adenine dinucleotide binding"/>
    <property type="evidence" value="ECO:0007669"/>
    <property type="project" value="UniProtKB-UniRule"/>
</dbReference>
<dbReference type="GO" id="GO:0030488">
    <property type="term" value="P:tRNA methylation"/>
    <property type="evidence" value="ECO:0007669"/>
    <property type="project" value="TreeGrafter"/>
</dbReference>
<keyword evidence="6 10" id="KW-0819">tRNA processing</keyword>
<evidence type="ECO:0000256" key="7">
    <source>
        <dbReference type="ARBA" id="ARBA00022827"/>
    </source>
</evidence>
<dbReference type="FunFam" id="3.50.50.60:FF:000035">
    <property type="entry name" value="Methylenetetrahydrofolate--tRNA-(uracil-5-)-methyltransferase TrmFO"/>
    <property type="match status" value="1"/>
</dbReference>
<dbReference type="NCBIfam" id="NF003739">
    <property type="entry name" value="PRK05335.1"/>
    <property type="match status" value="1"/>
</dbReference>
<dbReference type="eggNOG" id="COG1206">
    <property type="taxonomic scope" value="Bacteria"/>
</dbReference>
<evidence type="ECO:0000256" key="3">
    <source>
        <dbReference type="ARBA" id="ARBA00022603"/>
    </source>
</evidence>
<reference evidence="12 13" key="1">
    <citation type="submission" date="2010-12" db="EMBL/GenBank/DDBJ databases">
        <authorList>
            <person name="Muzny D."/>
            <person name="Qin X."/>
            <person name="Deng J."/>
            <person name="Jiang H."/>
            <person name="Liu Y."/>
            <person name="Qu J."/>
            <person name="Song X.-Z."/>
            <person name="Zhang L."/>
            <person name="Thornton R."/>
            <person name="Coyle M."/>
            <person name="Francisco L."/>
            <person name="Jackson L."/>
            <person name="Javaid M."/>
            <person name="Korchina V."/>
            <person name="Kovar C."/>
            <person name="Mata R."/>
            <person name="Mathew T."/>
            <person name="Ngo R."/>
            <person name="Nguyen L."/>
            <person name="Nguyen N."/>
            <person name="Okwuonu G."/>
            <person name="Ongeri F."/>
            <person name="Pham C."/>
            <person name="Simmons D."/>
            <person name="Wilczek-Boney K."/>
            <person name="Hale W."/>
            <person name="Jakkamsetti A."/>
            <person name="Pham P."/>
            <person name="Ruth R."/>
            <person name="San Lucas F."/>
            <person name="Warren J."/>
            <person name="Zhang J."/>
            <person name="Zhao Z."/>
            <person name="Zhou C."/>
            <person name="Zhu D."/>
            <person name="Lee S."/>
            <person name="Bess C."/>
            <person name="Blankenburg K."/>
            <person name="Forbes L."/>
            <person name="Fu Q."/>
            <person name="Gubbala S."/>
            <person name="Hirani K."/>
            <person name="Jayaseelan J.C."/>
            <person name="Lara F."/>
            <person name="Munidasa M."/>
            <person name="Palculict T."/>
            <person name="Patil S."/>
            <person name="Pu L.-L."/>
            <person name="Saada N."/>
            <person name="Tang L."/>
            <person name="Weissenberger G."/>
            <person name="Zhu Y."/>
            <person name="Hemphill L."/>
            <person name="Shang Y."/>
            <person name="Youmans B."/>
            <person name="Ayvaz T."/>
            <person name="Ross M."/>
            <person name="Santibanez J."/>
            <person name="Aqrawi P."/>
            <person name="Gross S."/>
            <person name="Joshi V."/>
            <person name="Fowler G."/>
            <person name="Nazareth L."/>
            <person name="Reid J."/>
            <person name="Worley K."/>
            <person name="Petrosino J."/>
            <person name="Highlander S."/>
            <person name="Gibbs R."/>
        </authorList>
    </citation>
    <scope>NUCLEOTIDE SEQUENCE [LARGE SCALE GENOMIC DNA]</scope>
    <source>
        <strain evidence="12 13">ATCC 700641</strain>
    </source>
</reference>
<keyword evidence="13" id="KW-1185">Reference proteome</keyword>
<dbReference type="InterPro" id="IPR036188">
    <property type="entry name" value="FAD/NAD-bd_sf"/>
</dbReference>
<dbReference type="InterPro" id="IPR040131">
    <property type="entry name" value="MnmG_N"/>
</dbReference>
<dbReference type="AlphaFoldDB" id="E7SBB8"/>
<dbReference type="GO" id="GO:0005829">
    <property type="term" value="C:cytosol"/>
    <property type="evidence" value="ECO:0007669"/>
    <property type="project" value="TreeGrafter"/>
</dbReference>
<keyword evidence="2 10" id="KW-0963">Cytoplasm</keyword>
<comment type="subcellular location">
    <subcellularLocation>
        <location evidence="10">Cytoplasm</location>
    </subcellularLocation>
</comment>
<dbReference type="InterPro" id="IPR002218">
    <property type="entry name" value="MnmG-rel"/>
</dbReference>
<dbReference type="HOGENOM" id="CLU_033057_1_0_9"/>
<sequence length="466" mass="51474">MANNPVACFNLALVFTQRGISVMSQSYINVIGAGLAGSEAAFQIAQQGIPVKLYEMRGVKSTPQHKTDNFAELVCSNSLRGDSLTNAVGLLKEEMRRLGSVILEAAEATRVPAGGALAVDREGFASRVTEKVSQHPLIEVIRDEITELPTDAITVVATGPLTSDALAEKIHVLNGGDGFYFYDAAAPIIDVNTVDMNKVYLKSRYDKGEAAYLNCPMTKQEFMDFHEALVNAEEAPLNSFEKEKYFEGCMPIEVMAKRGIKTMLYGPMKPVGLEYPDDYKGPRDGEFKTPYAVVQLRQDNAAASLYNIVGFQTHLKWGEQKRVFQMIPGLENAEFVRYGVMHRNSYMDSPNLLEQTYRSKKQANLFFAGQMTGVEGYVESAASGLVAGINAARLFKGEEASVFPETTAIGSLAHYITHADSKHFQPMNVNFGIIKELEGPRVRDKKERYEKIAERSLQDLATFIGK</sequence>
<comment type="cofactor">
    <cofactor evidence="1 10">
        <name>FAD</name>
        <dbReference type="ChEBI" id="CHEBI:57692"/>
    </cofactor>
</comment>
<gene>
    <name evidence="10 12" type="primary">trmFO</name>
    <name evidence="12" type="ORF">HMPREF9421_1485</name>
</gene>
<dbReference type="SUPFAM" id="SSF51905">
    <property type="entry name" value="FAD/NAD(P)-binding domain"/>
    <property type="match status" value="1"/>
</dbReference>
<evidence type="ECO:0000256" key="2">
    <source>
        <dbReference type="ARBA" id="ARBA00022490"/>
    </source>
</evidence>
<comment type="catalytic activity">
    <reaction evidence="10">
        <text>uridine(54) in tRNA + (6R)-5,10-methylene-5,6,7,8-tetrahydrofolate + NADH + H(+) = 5-methyluridine(54) in tRNA + (6S)-5,6,7,8-tetrahydrofolate + NAD(+)</text>
        <dbReference type="Rhea" id="RHEA:16873"/>
        <dbReference type="Rhea" id="RHEA-COMP:10167"/>
        <dbReference type="Rhea" id="RHEA-COMP:10193"/>
        <dbReference type="ChEBI" id="CHEBI:15378"/>
        <dbReference type="ChEBI" id="CHEBI:15636"/>
        <dbReference type="ChEBI" id="CHEBI:57453"/>
        <dbReference type="ChEBI" id="CHEBI:57540"/>
        <dbReference type="ChEBI" id="CHEBI:57945"/>
        <dbReference type="ChEBI" id="CHEBI:65315"/>
        <dbReference type="ChEBI" id="CHEBI:74447"/>
        <dbReference type="EC" id="2.1.1.74"/>
    </reaction>
</comment>
<evidence type="ECO:0000256" key="5">
    <source>
        <dbReference type="ARBA" id="ARBA00022679"/>
    </source>
</evidence>
<evidence type="ECO:0000259" key="11">
    <source>
        <dbReference type="Pfam" id="PF01134"/>
    </source>
</evidence>
<evidence type="ECO:0000256" key="9">
    <source>
        <dbReference type="ARBA" id="ARBA00023027"/>
    </source>
</evidence>
<dbReference type="InterPro" id="IPR020595">
    <property type="entry name" value="MnmG-rel_CS"/>
</dbReference>
<keyword evidence="3 10" id="KW-0489">Methyltransferase</keyword>
<dbReference type="EC" id="2.1.1.74" evidence="10"/>
<keyword evidence="4 10" id="KW-0285">Flavoprotein</keyword>
<feature type="domain" description="MnmG N-terminal" evidence="11">
    <location>
        <begin position="28"/>
        <end position="399"/>
    </location>
</feature>
<dbReference type="PROSITE" id="PS01281">
    <property type="entry name" value="GIDA_2"/>
    <property type="match status" value="1"/>
</dbReference>
<dbReference type="NCBIfam" id="TIGR00137">
    <property type="entry name" value="gid_trmFO"/>
    <property type="match status" value="1"/>
</dbReference>
<dbReference type="Gene3D" id="3.50.50.60">
    <property type="entry name" value="FAD/NAD(P)-binding domain"/>
    <property type="match status" value="2"/>
</dbReference>
<evidence type="ECO:0000256" key="6">
    <source>
        <dbReference type="ARBA" id="ARBA00022694"/>
    </source>
</evidence>
<comment type="function">
    <text evidence="10">Catalyzes the folate-dependent formation of 5-methyl-uridine at position 54 (M-5-U54) in all tRNAs.</text>
</comment>
<keyword evidence="8 10" id="KW-0521">NADP</keyword>
<organism evidence="12 13">
    <name type="scientific">Streptococcus australis ATCC 700641</name>
    <dbReference type="NCBI Taxonomy" id="888833"/>
    <lineage>
        <taxon>Bacteria</taxon>
        <taxon>Bacillati</taxon>
        <taxon>Bacillota</taxon>
        <taxon>Bacilli</taxon>
        <taxon>Lactobacillales</taxon>
        <taxon>Streptococcaceae</taxon>
        <taxon>Streptococcus</taxon>
    </lineage>
</organism>
<dbReference type="HAMAP" id="MF_01037">
    <property type="entry name" value="TrmFO"/>
    <property type="match status" value="1"/>
</dbReference>
<dbReference type="GO" id="GO:0047151">
    <property type="term" value="F:tRNA (uracil(54)-C5)-methyltransferase activity, 5,10-methylenetetrahydrofolate-dependent"/>
    <property type="evidence" value="ECO:0007669"/>
    <property type="project" value="UniProtKB-UniRule"/>
</dbReference>
<comment type="similarity">
    <text evidence="10">Belongs to the MnmG family. TrmFO subfamily.</text>
</comment>
<dbReference type="PANTHER" id="PTHR11806">
    <property type="entry name" value="GLUCOSE INHIBITED DIVISION PROTEIN A"/>
    <property type="match status" value="1"/>
</dbReference>
<protein>
    <recommendedName>
        <fullName evidence="10">Methylenetetrahydrofolate--tRNA-(uracil-5-)-methyltransferase TrmFO</fullName>
        <ecNumber evidence="10">2.1.1.74</ecNumber>
    </recommendedName>
    <alternativeName>
        <fullName evidence="10">Folate-dependent tRNA (uracil-5-)-methyltransferase</fullName>
    </alternativeName>
    <alternativeName>
        <fullName evidence="10">Folate-dependent tRNA(M-5-U54)-methyltransferase</fullName>
    </alternativeName>
</protein>
<evidence type="ECO:0000256" key="8">
    <source>
        <dbReference type="ARBA" id="ARBA00022857"/>
    </source>
</evidence>
<evidence type="ECO:0000313" key="12">
    <source>
        <dbReference type="EMBL" id="EFV99377.1"/>
    </source>
</evidence>
<evidence type="ECO:0000256" key="1">
    <source>
        <dbReference type="ARBA" id="ARBA00001974"/>
    </source>
</evidence>
<feature type="binding site" evidence="10">
    <location>
        <begin position="32"/>
        <end position="37"/>
    </location>
    <ligand>
        <name>FAD</name>
        <dbReference type="ChEBI" id="CHEBI:57692"/>
    </ligand>
</feature>
<dbReference type="EMBL" id="AEQR01000019">
    <property type="protein sequence ID" value="EFV99377.1"/>
    <property type="molecule type" value="Genomic_DNA"/>
</dbReference>
<dbReference type="FunFam" id="3.50.50.60:FF:000040">
    <property type="entry name" value="Methylenetetrahydrofolate--tRNA-(uracil-5-)-methyltransferase TrmFO"/>
    <property type="match status" value="1"/>
</dbReference>
<evidence type="ECO:0000313" key="13">
    <source>
        <dbReference type="Proteomes" id="UP000002814"/>
    </source>
</evidence>